<accession>A0A9W8ATT7</accession>
<organism evidence="3 4">
    <name type="scientific">Dispira parvispora</name>
    <dbReference type="NCBI Taxonomy" id="1520584"/>
    <lineage>
        <taxon>Eukaryota</taxon>
        <taxon>Fungi</taxon>
        <taxon>Fungi incertae sedis</taxon>
        <taxon>Zoopagomycota</taxon>
        <taxon>Kickxellomycotina</taxon>
        <taxon>Dimargaritomycetes</taxon>
        <taxon>Dimargaritales</taxon>
        <taxon>Dimargaritaceae</taxon>
        <taxon>Dispira</taxon>
    </lineage>
</organism>
<sequence>MTSASPSLASHHASQLRTKQVTFSPRRLGPHTLASPMTHSIYSPHPNTPNSSNRKSNFAAVYVSKITPQTSVKSILKTPVPTPTCPSFIPSPSPNPRIAMDRSAASEVDTGEVCDYLQWAIHIWTVYYHKVSPEQTSRGWDKHPAWESLSYDQRGEFYAGLYRQLNGAVLPTSTGNSRAGEDSGCSNGEESDTAGESSDDFFSESVAVIPEDSEVGRTVVAHSSLFFQAFVTDLRANETGVLAQYALRCLTLWFQLPSCVAQSDPDELGKTLRYIAKQLKMGQDRVVGQACLKILEGLTLPTDDPELYATDMFDMFHQLILLHRNNLPYFLLAARGIDALFLQFPDLVRTKLHLWLLVLSPVLLHNRIALRTKVMTIFKNALFHLIDKPWQKSSTNLLKRSTIKTILLPRLEDMVQSMKDLQGEGEKEFVGTAWGVITGFLSHHVDHNSVLNPLLKVLERYFNGEKERERLTAYVQWKMLCYVLAQNKRRQHEKLAQVILVPITNALEHSQNSRIRLAAIRAWVWLLYALGSGLSQLFTLMIEPIVPRILKNQTDETRMILLLVCRALLASSAPTLPWHPSRILASFSPCPEKLLDITDDNSDDASHPDEICRTQPSESLAILTQKLTREGIHVPTELLCELETVTTLCLVQGLGPLDSDVVTKHLSLFLSWFGETVTRWNLPSGTILTSPPKDTMAIIQGELVPGNVQSAVSTVLMDESSLSPSAADTPTSGTWEQYGYFIGLAGHPTPVIECHLAQVWDRLVSFVQRQVTTNSTNTPVKSSNGLYLAELSIALENLAQLIQKIHGKSSSSGSTASGVLAKEKTPVKQSNGACSQLTILYLVDTLMQRLVADSSKVSPLLYYMVPVSTLQRVAGILGGEVAAQFYQWYGIGQAGDVSAKVVSPEASNSLAEGLNVKESFDVKISAGMESPGKSPYRTRSTSQAGRELESQPKPQAEAPTVRTRVTYFEILYILVQNLLGIISHRKNQPLEWKAVERIHRNCLQLVVRCQEVSLASTHLDKLPSQGDKMSQVRQDPMATLWAAWVKMTEPANAIWKAAARDISNDQVTSQGYAFVNTSTWYSWTQVLLGILENATDQGHQVDERYVALVARVLGWPVRGTLSRSLDHLLITSSMAPYWHRLFNMASALYQHHVGARRFRLEFLLPLCTSFSQGWSAILGKECPPGLLYWLRLGATTLGNTAESLPCPSIENGDAAKLDNTAFSGISCSGESQSQFGYLMERAASALNLAYQTLEQGKSLPIPVLKETLGPLICSIAQSCTIYPPMLVWYLNSQGKKPALVLALETWLGDPRGYIGALMLETQQQYLTQLRVILDGLSTGLPAERTELESGMMGYLYDLSKLANQHTVDTIAQSKLGKLYSPPVDSQDRQEYVEDEHSNSPVELPSEEPTGTLSPPSLPTTDSHSVDTTVAEESVSTFVKPVAQPSTPVTSVPKQATVDDTTQIITPTRSTKTHYARRSTPFKRKRVQASSPTESLPNGKTVENEPKPDGSLVSENKALKRCPNDTPHSCALKSDAGSTAQSEPEPSFTSTIASGSFWTLYKHLSMIQGTMDIPSLSMNELLLLQKTTLKFSAELLENLENRVESSRSPKNP</sequence>
<dbReference type="SUPFAM" id="SSF48371">
    <property type="entry name" value="ARM repeat"/>
    <property type="match status" value="1"/>
</dbReference>
<name>A0A9W8ATT7_9FUNG</name>
<gene>
    <name evidence="3" type="primary">TMA22_1</name>
    <name evidence="3" type="ORF">IWQ62_001332</name>
</gene>
<dbReference type="InterPro" id="IPR022031">
    <property type="entry name" value="Rif1_N"/>
</dbReference>
<feature type="region of interest" description="Disordered" evidence="1">
    <location>
        <begin position="926"/>
        <end position="957"/>
    </location>
</feature>
<feature type="domain" description="Telomere-associated protein Rif1 N-terminal" evidence="2">
    <location>
        <begin position="339"/>
        <end position="529"/>
    </location>
</feature>
<feature type="compositionally biased region" description="Low complexity" evidence="1">
    <location>
        <begin position="1"/>
        <end position="13"/>
    </location>
</feature>
<feature type="compositionally biased region" description="Low complexity" evidence="1">
    <location>
        <begin position="1408"/>
        <end position="1422"/>
    </location>
</feature>
<feature type="region of interest" description="Disordered" evidence="1">
    <location>
        <begin position="1468"/>
        <end position="1547"/>
    </location>
</feature>
<feature type="compositionally biased region" description="Basic and acidic residues" evidence="1">
    <location>
        <begin position="1385"/>
        <end position="1397"/>
    </location>
</feature>
<dbReference type="OrthoDB" id="5600441at2759"/>
<dbReference type="Proteomes" id="UP001150925">
    <property type="component" value="Unassembled WGS sequence"/>
</dbReference>
<feature type="compositionally biased region" description="Acidic residues" evidence="1">
    <location>
        <begin position="189"/>
        <end position="199"/>
    </location>
</feature>
<evidence type="ECO:0000313" key="4">
    <source>
        <dbReference type="Proteomes" id="UP001150925"/>
    </source>
</evidence>
<dbReference type="EMBL" id="JANBPY010000204">
    <property type="protein sequence ID" value="KAJ1968289.1"/>
    <property type="molecule type" value="Genomic_DNA"/>
</dbReference>
<feature type="compositionally biased region" description="Polar residues" evidence="1">
    <location>
        <begin position="1487"/>
        <end position="1497"/>
    </location>
</feature>
<dbReference type="InterPro" id="IPR011989">
    <property type="entry name" value="ARM-like"/>
</dbReference>
<evidence type="ECO:0000256" key="1">
    <source>
        <dbReference type="SAM" id="MobiDB-lite"/>
    </source>
</evidence>
<evidence type="ECO:0000313" key="3">
    <source>
        <dbReference type="EMBL" id="KAJ1968289.1"/>
    </source>
</evidence>
<feature type="region of interest" description="Disordered" evidence="1">
    <location>
        <begin position="1377"/>
        <end position="1431"/>
    </location>
</feature>
<evidence type="ECO:0000259" key="2">
    <source>
        <dbReference type="Pfam" id="PF12231"/>
    </source>
</evidence>
<feature type="region of interest" description="Disordered" evidence="1">
    <location>
        <begin position="1"/>
        <end position="55"/>
    </location>
</feature>
<dbReference type="Gene3D" id="1.25.10.10">
    <property type="entry name" value="Leucine-rich Repeat Variant"/>
    <property type="match status" value="1"/>
</dbReference>
<dbReference type="InterPro" id="IPR016024">
    <property type="entry name" value="ARM-type_fold"/>
</dbReference>
<proteinExistence type="predicted"/>
<feature type="compositionally biased region" description="Polar residues" evidence="1">
    <location>
        <begin position="1535"/>
        <end position="1547"/>
    </location>
</feature>
<protein>
    <submittedName>
        <fullName evidence="3">Translation machinery-associated protein 22</fullName>
    </submittedName>
</protein>
<comment type="caution">
    <text evidence="3">The sequence shown here is derived from an EMBL/GenBank/DDBJ whole genome shotgun (WGS) entry which is preliminary data.</text>
</comment>
<reference evidence="3" key="1">
    <citation type="submission" date="2022-07" db="EMBL/GenBank/DDBJ databases">
        <title>Phylogenomic reconstructions and comparative analyses of Kickxellomycotina fungi.</title>
        <authorList>
            <person name="Reynolds N.K."/>
            <person name="Stajich J.E."/>
            <person name="Barry K."/>
            <person name="Grigoriev I.V."/>
            <person name="Crous P."/>
            <person name="Smith M.E."/>
        </authorList>
    </citation>
    <scope>NUCLEOTIDE SEQUENCE</scope>
    <source>
        <strain evidence="3">RSA 1196</strain>
    </source>
</reference>
<dbReference type="Pfam" id="PF12231">
    <property type="entry name" value="Rif1_N"/>
    <property type="match status" value="1"/>
</dbReference>
<feature type="compositionally biased region" description="Basic residues" evidence="1">
    <location>
        <begin position="1470"/>
        <end position="1486"/>
    </location>
</feature>
<keyword evidence="4" id="KW-1185">Reference proteome</keyword>
<feature type="region of interest" description="Disordered" evidence="1">
    <location>
        <begin position="172"/>
        <end position="199"/>
    </location>
</feature>